<reference evidence="1" key="1">
    <citation type="journal article" date="2020" name="mSystems">
        <title>Genome- and Community-Level Interaction Insights into Carbon Utilization and Element Cycling Functions of Hydrothermarchaeota in Hydrothermal Sediment.</title>
        <authorList>
            <person name="Zhou Z."/>
            <person name="Liu Y."/>
            <person name="Xu W."/>
            <person name="Pan J."/>
            <person name="Luo Z.H."/>
            <person name="Li M."/>
        </authorList>
    </citation>
    <scope>NUCLEOTIDE SEQUENCE [LARGE SCALE GENOMIC DNA]</scope>
    <source>
        <strain evidence="1">SpSt-26</strain>
    </source>
</reference>
<comment type="caution">
    <text evidence="1">The sequence shown here is derived from an EMBL/GenBank/DDBJ whole genome shotgun (WGS) entry which is preliminary data.</text>
</comment>
<name>A0A7J2TI21_ARCFL</name>
<protein>
    <submittedName>
        <fullName evidence="1">Uncharacterized protein</fullName>
    </submittedName>
</protein>
<organism evidence="1">
    <name type="scientific">Archaeoglobus fulgidus</name>
    <dbReference type="NCBI Taxonomy" id="2234"/>
    <lineage>
        <taxon>Archaea</taxon>
        <taxon>Methanobacteriati</taxon>
        <taxon>Methanobacteriota</taxon>
        <taxon>Archaeoglobi</taxon>
        <taxon>Archaeoglobales</taxon>
        <taxon>Archaeoglobaceae</taxon>
        <taxon>Archaeoglobus</taxon>
    </lineage>
</organism>
<dbReference type="AlphaFoldDB" id="A0A7J2TI21"/>
<gene>
    <name evidence="1" type="ORF">ENP88_02345</name>
</gene>
<accession>A0A7J2TI21</accession>
<dbReference type="EMBL" id="DSLA01000037">
    <property type="protein sequence ID" value="HEH34998.1"/>
    <property type="molecule type" value="Genomic_DNA"/>
</dbReference>
<sequence>MTEIIWCKYCNTVNYLDPYTFWNWKGKVKCAGCDRVYYVHIIQGFYYEGPKEMPPGEPYDIMPLYADKPLDGYERFRPGTPGKTRPYTCLPREIYLGKADVVKFSIRGRPVRGWAPQPPSSGLAGSQGFKWDIEKLAPDVWKEYQVKLRKGEVREW</sequence>
<proteinExistence type="predicted"/>
<evidence type="ECO:0000313" key="1">
    <source>
        <dbReference type="EMBL" id="HEH34998.1"/>
    </source>
</evidence>